<dbReference type="Gene3D" id="3.30.70.3030">
    <property type="match status" value="1"/>
</dbReference>
<proteinExistence type="predicted"/>
<keyword evidence="4" id="KW-1185">Reference proteome</keyword>
<comment type="caution">
    <text evidence="3">The sequence shown here is derived from an EMBL/GenBank/DDBJ whole genome shotgun (WGS) entry which is preliminary data.</text>
</comment>
<protein>
    <recommendedName>
        <fullName evidence="2">Nrap protein domain-containing protein</fullName>
    </recommendedName>
</protein>
<gene>
    <name evidence="3" type="ORF">BGZ65_010065</name>
</gene>
<organism evidence="3 4">
    <name type="scientific">Modicella reniformis</name>
    <dbReference type="NCBI Taxonomy" id="1440133"/>
    <lineage>
        <taxon>Eukaryota</taxon>
        <taxon>Fungi</taxon>
        <taxon>Fungi incertae sedis</taxon>
        <taxon>Mucoromycota</taxon>
        <taxon>Mortierellomycotina</taxon>
        <taxon>Mortierellomycetes</taxon>
        <taxon>Mortierellales</taxon>
        <taxon>Mortierellaceae</taxon>
        <taxon>Modicella</taxon>
    </lineage>
</organism>
<dbReference type="AlphaFoldDB" id="A0A9P6II68"/>
<evidence type="ECO:0000256" key="1">
    <source>
        <dbReference type="SAM" id="MobiDB-lite"/>
    </source>
</evidence>
<feature type="region of interest" description="Disordered" evidence="1">
    <location>
        <begin position="1"/>
        <end position="22"/>
    </location>
</feature>
<evidence type="ECO:0000313" key="4">
    <source>
        <dbReference type="Proteomes" id="UP000749646"/>
    </source>
</evidence>
<dbReference type="Pfam" id="PF17407">
    <property type="entry name" value="Nrap_D6"/>
    <property type="match status" value="1"/>
</dbReference>
<accession>A0A9P6II68</accession>
<dbReference type="Proteomes" id="UP000749646">
    <property type="component" value="Unassembled WGS sequence"/>
</dbReference>
<dbReference type="EMBL" id="JAAAHW010010963">
    <property type="protein sequence ID" value="KAF9921791.1"/>
    <property type="molecule type" value="Genomic_DNA"/>
</dbReference>
<reference evidence="3" key="1">
    <citation type="journal article" date="2020" name="Fungal Divers.">
        <title>Resolving the Mortierellaceae phylogeny through synthesis of multi-gene phylogenetics and phylogenomics.</title>
        <authorList>
            <person name="Vandepol N."/>
            <person name="Liber J."/>
            <person name="Desiro A."/>
            <person name="Na H."/>
            <person name="Kennedy M."/>
            <person name="Barry K."/>
            <person name="Grigoriev I.V."/>
            <person name="Miller A.N."/>
            <person name="O'Donnell K."/>
            <person name="Stajich J.E."/>
            <person name="Bonito G."/>
        </authorList>
    </citation>
    <scope>NUCLEOTIDE SEQUENCE</scope>
    <source>
        <strain evidence="3">MES-2147</strain>
    </source>
</reference>
<name>A0A9P6II68_9FUNG</name>
<dbReference type="InterPro" id="IPR035371">
    <property type="entry name" value="Nrap_D6"/>
</dbReference>
<feature type="non-terminal residue" evidence="3">
    <location>
        <position position="76"/>
    </location>
</feature>
<evidence type="ECO:0000259" key="2">
    <source>
        <dbReference type="Pfam" id="PF17407"/>
    </source>
</evidence>
<feature type="domain" description="Nrap protein" evidence="2">
    <location>
        <begin position="1"/>
        <end position="66"/>
    </location>
</feature>
<sequence length="76" mass="8380">PRTWKVNLGFNSKPADMNNDGVMENKEQNLKSKNGKTSAGSKLVVPNIEALMSEMERIGHGLVRSIQINRDPTATD</sequence>
<evidence type="ECO:0000313" key="3">
    <source>
        <dbReference type="EMBL" id="KAF9921791.1"/>
    </source>
</evidence>